<dbReference type="OrthoDB" id="10038576at2759"/>
<dbReference type="SUPFAM" id="SSF46689">
    <property type="entry name" value="Homeodomain-like"/>
    <property type="match status" value="1"/>
</dbReference>
<evidence type="ECO:0000256" key="3">
    <source>
        <dbReference type="ARBA" id="ARBA00023015"/>
    </source>
</evidence>
<dbReference type="GO" id="GO:0005634">
    <property type="term" value="C:nucleus"/>
    <property type="evidence" value="ECO:0007669"/>
    <property type="project" value="UniProtKB-SubCell"/>
</dbReference>
<evidence type="ECO:0000313" key="12">
    <source>
        <dbReference type="Proteomes" id="UP000440578"/>
    </source>
</evidence>
<protein>
    <recommendedName>
        <fullName evidence="8">Homeobox protein prospero</fullName>
    </recommendedName>
</protein>
<evidence type="ECO:0000256" key="8">
    <source>
        <dbReference type="ARBA" id="ARBA00067423"/>
    </source>
</evidence>
<keyword evidence="5 11" id="KW-0371">Homeobox</keyword>
<dbReference type="FunFam" id="1.10.10.500:FF:000002">
    <property type="entry name" value="Prospero homeobox 3"/>
    <property type="match status" value="1"/>
</dbReference>
<feature type="region of interest" description="Disordered" evidence="9">
    <location>
        <begin position="211"/>
        <end position="230"/>
    </location>
</feature>
<keyword evidence="2" id="KW-0217">Developmental protein</keyword>
<evidence type="ECO:0000256" key="9">
    <source>
        <dbReference type="SAM" id="MobiDB-lite"/>
    </source>
</evidence>
<dbReference type="InterPro" id="IPR039350">
    <property type="entry name" value="Prospero_homeodomain"/>
</dbReference>
<evidence type="ECO:0000256" key="1">
    <source>
        <dbReference type="ARBA" id="ARBA00004123"/>
    </source>
</evidence>
<evidence type="ECO:0000256" key="6">
    <source>
        <dbReference type="ARBA" id="ARBA00023163"/>
    </source>
</evidence>
<keyword evidence="7" id="KW-0539">Nucleus</keyword>
<keyword evidence="3" id="KW-0805">Transcription regulation</keyword>
<organism evidence="11 12">
    <name type="scientific">Amphibalanus amphitrite</name>
    <name type="common">Striped barnacle</name>
    <name type="synonym">Balanus amphitrite</name>
    <dbReference type="NCBI Taxonomy" id="1232801"/>
    <lineage>
        <taxon>Eukaryota</taxon>
        <taxon>Metazoa</taxon>
        <taxon>Ecdysozoa</taxon>
        <taxon>Arthropoda</taxon>
        <taxon>Crustacea</taxon>
        <taxon>Multicrustacea</taxon>
        <taxon>Cirripedia</taxon>
        <taxon>Thoracica</taxon>
        <taxon>Thoracicalcarea</taxon>
        <taxon>Balanomorpha</taxon>
        <taxon>Balanoidea</taxon>
        <taxon>Balanidae</taxon>
        <taxon>Amphibalaninae</taxon>
        <taxon>Amphibalanus</taxon>
    </lineage>
</organism>
<feature type="compositionally biased region" description="Pro residues" evidence="9">
    <location>
        <begin position="383"/>
        <end position="396"/>
    </location>
</feature>
<accession>A0A6A4V4S3</accession>
<proteinExistence type="predicted"/>
<dbReference type="GO" id="GO:0000978">
    <property type="term" value="F:RNA polymerase II cis-regulatory region sequence-specific DNA binding"/>
    <property type="evidence" value="ECO:0007669"/>
    <property type="project" value="TreeGrafter"/>
</dbReference>
<reference evidence="11 12" key="1">
    <citation type="submission" date="2019-07" db="EMBL/GenBank/DDBJ databases">
        <title>Draft genome assembly of a fouling barnacle, Amphibalanus amphitrite (Darwin, 1854): The first reference genome for Thecostraca.</title>
        <authorList>
            <person name="Kim W."/>
        </authorList>
    </citation>
    <scope>NUCLEOTIDE SEQUENCE [LARGE SCALE GENOMIC DNA]</scope>
    <source>
        <strain evidence="11">SNU_AA5</strain>
        <tissue evidence="11">Soma without cirri and trophi</tissue>
    </source>
</reference>
<evidence type="ECO:0000313" key="11">
    <source>
        <dbReference type="EMBL" id="KAF0288645.1"/>
    </source>
</evidence>
<dbReference type="PROSITE" id="PS51818">
    <property type="entry name" value="HOMEO_PROSPERO"/>
    <property type="match status" value="1"/>
</dbReference>
<evidence type="ECO:0000259" key="10">
    <source>
        <dbReference type="PROSITE" id="PS51818"/>
    </source>
</evidence>
<feature type="compositionally biased region" description="Acidic residues" evidence="9">
    <location>
        <begin position="108"/>
        <end position="119"/>
    </location>
</feature>
<dbReference type="InterPro" id="IPR009057">
    <property type="entry name" value="Homeodomain-like_sf"/>
</dbReference>
<feature type="domain" description="Prospero" evidence="10">
    <location>
        <begin position="499"/>
        <end position="657"/>
    </location>
</feature>
<gene>
    <name evidence="11" type="primary">pros_1</name>
    <name evidence="11" type="ORF">FJT64_012945</name>
</gene>
<evidence type="ECO:0000256" key="7">
    <source>
        <dbReference type="ARBA" id="ARBA00023242"/>
    </source>
</evidence>
<feature type="compositionally biased region" description="Basic and acidic residues" evidence="9">
    <location>
        <begin position="370"/>
        <end position="381"/>
    </location>
</feature>
<sequence length="657" mass="71575">MGVSRVERTAPQLDNAMLREILGRGGPAGRHLSASPPPSEPGAAERSSAEMPSPPGSPSEDKKSRLESIVSGMQPAAAASPQPVNGCKKRKLYQPVQHEAAARSGSDSEPEPEQPEPELGDGAAHSELSSVRSQLALMQERYAQLYREQAAAINKQEQEQRDQEPDQEPQTPEQSPERPRAEAAARPTPTRPDDTPAASFIDYARRVLSADLKSKESERRPRPAAPAADVQGLADALKAELATSLTGLVDSIVERWAQQRRAQAKAAEAESQASPRAEILRRISQHNGRFPSAAAAAAAAAALGGELPPFGLPLRPPTSMAHMYPPHKGFSGLSPAAYGLPPFCAPSPGGQQEQESPLSLVVTPKRKRQKVSDPRLGHLDSDSPPPPAAAAPPAPRALPGRLPDSPFLGYPYYPTATRSPSASPPSSRPTMLHPALLSAGRRSPPDPLSFRRDSAVERSDGLSMDAGYQLGETTHHHSPAGFHAKFDARSGLSLTADFSSTLTPMHLRKAKLMFFWSRYPSSSVLKSFFPDIKFNKNNTAQLVKWFSNFREFFYIQMEKHSRQALSEGVKSAEELVVTPDCELMRVINLHYNRNNHIEIPADFISVAEAALREFFSALQAGKDAEPSWKKAIYKIIARLDQNVPEYFRSPSFLEQLE</sequence>
<dbReference type="Proteomes" id="UP000440578">
    <property type="component" value="Unassembled WGS sequence"/>
</dbReference>
<feature type="compositionally biased region" description="Low complexity" evidence="9">
    <location>
        <begin position="41"/>
        <end position="50"/>
    </location>
</feature>
<evidence type="ECO:0000256" key="2">
    <source>
        <dbReference type="ARBA" id="ARBA00022473"/>
    </source>
</evidence>
<feature type="region of interest" description="Disordered" evidence="9">
    <location>
        <begin position="148"/>
        <end position="202"/>
    </location>
</feature>
<dbReference type="InterPro" id="IPR023082">
    <property type="entry name" value="Homeo_prospero_dom"/>
</dbReference>
<dbReference type="PANTHER" id="PTHR12198:SF0">
    <property type="entry name" value="HOMEOBOX PROTEIN PROSPERO"/>
    <property type="match status" value="1"/>
</dbReference>
<dbReference type="InterPro" id="IPR037131">
    <property type="entry name" value="Homeo_prospero_dom_sf"/>
</dbReference>
<evidence type="ECO:0000256" key="5">
    <source>
        <dbReference type="ARBA" id="ARBA00023155"/>
    </source>
</evidence>
<dbReference type="Gene3D" id="1.10.10.500">
    <property type="entry name" value="Homeo-prospero domain"/>
    <property type="match status" value="1"/>
</dbReference>
<dbReference type="EMBL" id="VIIS01002087">
    <property type="protein sequence ID" value="KAF0288645.1"/>
    <property type="molecule type" value="Genomic_DNA"/>
</dbReference>
<dbReference type="GO" id="GO:0000981">
    <property type="term" value="F:DNA-binding transcription factor activity, RNA polymerase II-specific"/>
    <property type="evidence" value="ECO:0007669"/>
    <property type="project" value="TreeGrafter"/>
</dbReference>
<dbReference type="GO" id="GO:0048468">
    <property type="term" value="P:cell development"/>
    <property type="evidence" value="ECO:0007669"/>
    <property type="project" value="UniProtKB-ARBA"/>
</dbReference>
<name>A0A6A4V4S3_AMPAM</name>
<feature type="region of interest" description="Disordered" evidence="9">
    <location>
        <begin position="20"/>
        <end position="132"/>
    </location>
</feature>
<comment type="subcellular location">
    <subcellularLocation>
        <location evidence="1">Nucleus</location>
    </subcellularLocation>
</comment>
<dbReference type="AlphaFoldDB" id="A0A6A4V4S3"/>
<keyword evidence="4 11" id="KW-0238">DNA-binding</keyword>
<keyword evidence="12" id="KW-1185">Reference proteome</keyword>
<dbReference type="PANTHER" id="PTHR12198">
    <property type="entry name" value="HOMEOBOX PROTEIN PROSPERO/PROX-1/CEH-26"/>
    <property type="match status" value="1"/>
</dbReference>
<comment type="caution">
    <text evidence="11">The sequence shown here is derived from an EMBL/GenBank/DDBJ whole genome shotgun (WGS) entry which is preliminary data.</text>
</comment>
<evidence type="ECO:0000256" key="4">
    <source>
        <dbReference type="ARBA" id="ARBA00023125"/>
    </source>
</evidence>
<feature type="region of interest" description="Disordered" evidence="9">
    <location>
        <begin position="344"/>
        <end position="457"/>
    </location>
</feature>
<feature type="compositionally biased region" description="Basic and acidic residues" evidence="9">
    <location>
        <begin position="212"/>
        <end position="221"/>
    </location>
</feature>
<keyword evidence="6" id="KW-0804">Transcription</keyword>
<dbReference type="GO" id="GO:0010001">
    <property type="term" value="P:glial cell differentiation"/>
    <property type="evidence" value="ECO:0007669"/>
    <property type="project" value="UniProtKB-ARBA"/>
</dbReference>
<dbReference type="Pfam" id="PF05044">
    <property type="entry name" value="HPD"/>
    <property type="match status" value="1"/>
</dbReference>